<comment type="caution">
    <text evidence="3">The sequence shown here is derived from an EMBL/GenBank/DDBJ whole genome shotgun (WGS) entry which is preliminary data.</text>
</comment>
<dbReference type="PANTHER" id="PTHR43283:SF3">
    <property type="entry name" value="BETA-LACTAMASE FAMILY PROTEIN (AFU_ORTHOLOGUE AFUA_5G07500)"/>
    <property type="match status" value="1"/>
</dbReference>
<dbReference type="SUPFAM" id="SSF56601">
    <property type="entry name" value="beta-lactamase/transpeptidase-like"/>
    <property type="match status" value="1"/>
</dbReference>
<organism evidence="3 4">
    <name type="scientific">Sphingopyxis bauzanensis</name>
    <dbReference type="NCBI Taxonomy" id="651663"/>
    <lineage>
        <taxon>Bacteria</taxon>
        <taxon>Pseudomonadati</taxon>
        <taxon>Pseudomonadota</taxon>
        <taxon>Alphaproteobacteria</taxon>
        <taxon>Sphingomonadales</taxon>
        <taxon>Sphingomonadaceae</taxon>
        <taxon>Sphingopyxis</taxon>
    </lineage>
</organism>
<accession>A0A246JXJ8</accession>
<dbReference type="InterPro" id="IPR050789">
    <property type="entry name" value="Diverse_Enzym_Activities"/>
</dbReference>
<dbReference type="InterPro" id="IPR012338">
    <property type="entry name" value="Beta-lactam/transpept-like"/>
</dbReference>
<dbReference type="Proteomes" id="UP000197361">
    <property type="component" value="Unassembled WGS sequence"/>
</dbReference>
<keyword evidence="1" id="KW-0732">Signal</keyword>
<feature type="chain" id="PRO_5012467657" evidence="1">
    <location>
        <begin position="20"/>
        <end position="390"/>
    </location>
</feature>
<feature type="domain" description="Beta-lactamase-related" evidence="2">
    <location>
        <begin position="18"/>
        <end position="373"/>
    </location>
</feature>
<dbReference type="PANTHER" id="PTHR43283">
    <property type="entry name" value="BETA-LACTAMASE-RELATED"/>
    <property type="match status" value="1"/>
</dbReference>
<feature type="signal peptide" evidence="1">
    <location>
        <begin position="1"/>
        <end position="19"/>
    </location>
</feature>
<dbReference type="Pfam" id="PF00144">
    <property type="entry name" value="Beta-lactamase"/>
    <property type="match status" value="1"/>
</dbReference>
<keyword evidence="3" id="KW-0378">Hydrolase</keyword>
<dbReference type="EMBL" id="NISK01000002">
    <property type="protein sequence ID" value="OWQ97646.1"/>
    <property type="molecule type" value="Genomic_DNA"/>
</dbReference>
<reference evidence="3 4" key="1">
    <citation type="journal article" date="2010" name="Int. J. Syst. Evol. Microbiol.">
        <title>Sphingopyxis bauzanensis sp. nov., a psychrophilic bacterium isolated from soil.</title>
        <authorList>
            <person name="Zhang D.C."/>
            <person name="Liu H.C."/>
            <person name="Xin Y.H."/>
            <person name="Zhou Y.G."/>
            <person name="Schinner F."/>
            <person name="Margesin R."/>
        </authorList>
    </citation>
    <scope>NUCLEOTIDE SEQUENCE [LARGE SCALE GENOMIC DNA]</scope>
    <source>
        <strain evidence="3 4">DSM 22271</strain>
    </source>
</reference>
<evidence type="ECO:0000313" key="4">
    <source>
        <dbReference type="Proteomes" id="UP000197361"/>
    </source>
</evidence>
<name>A0A246JXJ8_9SPHN</name>
<evidence type="ECO:0000313" key="3">
    <source>
        <dbReference type="EMBL" id="OWQ97646.1"/>
    </source>
</evidence>
<keyword evidence="4" id="KW-1185">Reference proteome</keyword>
<dbReference type="InterPro" id="IPR001466">
    <property type="entry name" value="Beta-lactam-related"/>
</dbReference>
<sequence>MLLALALLASAPSPPAAVAVDFDRDGTIETRVVMGHADRANARVLTADDPVRIASVSKLVVALGVLRLVEQGRLDLDRDVSDYLGWRLRHPAYPDQAITLAQLLGHRSGLADRVDYALPLDADLEESLQNPAAWDAPRAPGGDFVYANLNYPVVAAAIEGATDERFDRAMARLVLRPLGIDACFNWPTCSDAAVARAVVLYGADRSVVRDDMKGVRPACPVVPATDGSCDLGTYRLARHGAGFSPQGGLRISANGLAQIGVMLLRRGDNFLMADSLARLEAMAPVRPATGEGAGGFFCEYGAAMHSTGSGAATGPGCRDDLFGDGRRRLGHSGDAYGLRSGLWYDLEAGTGTAYFVTQVPDGQKGKRSAYSAAEEELVDTSPLASPVHGH</sequence>
<dbReference type="OrthoDB" id="5705574at2"/>
<proteinExistence type="predicted"/>
<gene>
    <name evidence="3" type="ORF">CDQ92_09005</name>
</gene>
<dbReference type="GO" id="GO:0016787">
    <property type="term" value="F:hydrolase activity"/>
    <property type="evidence" value="ECO:0007669"/>
    <property type="project" value="UniProtKB-KW"/>
</dbReference>
<dbReference type="RefSeq" id="WP_088441492.1">
    <property type="nucleotide sequence ID" value="NZ_BMMC01000006.1"/>
</dbReference>
<evidence type="ECO:0000259" key="2">
    <source>
        <dbReference type="Pfam" id="PF00144"/>
    </source>
</evidence>
<dbReference type="Gene3D" id="3.40.710.10">
    <property type="entry name" value="DD-peptidase/beta-lactamase superfamily"/>
    <property type="match status" value="1"/>
</dbReference>
<evidence type="ECO:0000256" key="1">
    <source>
        <dbReference type="SAM" id="SignalP"/>
    </source>
</evidence>
<protein>
    <submittedName>
        <fullName evidence="3">Serine hydrolase</fullName>
    </submittedName>
</protein>
<dbReference type="AlphaFoldDB" id="A0A246JXJ8"/>